<dbReference type="EMBL" id="CP017105">
    <property type="protein sequence ID" value="APO70747.1"/>
    <property type="molecule type" value="Genomic_DNA"/>
</dbReference>
<protein>
    <submittedName>
        <fullName evidence="5">Transcriptional regulator protein</fullName>
    </submittedName>
</protein>
<keyword evidence="5" id="KW-0614">Plasmid</keyword>
<geneLocation type="plasmid" evidence="6">
    <name>prgalie4872d</name>
</geneLocation>
<dbReference type="InterPro" id="IPR036390">
    <property type="entry name" value="WH_DNA-bd_sf"/>
</dbReference>
<dbReference type="PANTHER" id="PTHR33204:SF37">
    <property type="entry name" value="HTH-TYPE TRANSCRIPTIONAL REGULATOR YODB"/>
    <property type="match status" value="1"/>
</dbReference>
<organism evidence="5 6">
    <name type="scientific">Rhizobium gallicum</name>
    <dbReference type="NCBI Taxonomy" id="56730"/>
    <lineage>
        <taxon>Bacteria</taxon>
        <taxon>Pseudomonadati</taxon>
        <taxon>Pseudomonadota</taxon>
        <taxon>Alphaproteobacteria</taxon>
        <taxon>Hyphomicrobiales</taxon>
        <taxon>Rhizobiaceae</taxon>
        <taxon>Rhizobium/Agrobacterium group</taxon>
        <taxon>Rhizobium</taxon>
    </lineage>
</organism>
<keyword evidence="3" id="KW-0804">Transcription</keyword>
<keyword evidence="1" id="KW-0805">Transcription regulation</keyword>
<evidence type="ECO:0000256" key="2">
    <source>
        <dbReference type="ARBA" id="ARBA00023125"/>
    </source>
</evidence>
<evidence type="ECO:0000313" key="6">
    <source>
        <dbReference type="Proteomes" id="UP000184749"/>
    </source>
</evidence>
<dbReference type="InterPro" id="IPR036388">
    <property type="entry name" value="WH-like_DNA-bd_sf"/>
</dbReference>
<feature type="domain" description="HTH hxlR-type" evidence="4">
    <location>
        <begin position="25"/>
        <end position="106"/>
    </location>
</feature>
<evidence type="ECO:0000256" key="1">
    <source>
        <dbReference type="ARBA" id="ARBA00023015"/>
    </source>
</evidence>
<dbReference type="AlphaFoldDB" id="A0A1L5NS84"/>
<name>A0A1L5NS84_9HYPH</name>
<dbReference type="PANTHER" id="PTHR33204">
    <property type="entry name" value="TRANSCRIPTIONAL REGULATOR, MARR FAMILY"/>
    <property type="match status" value="1"/>
</dbReference>
<proteinExistence type="predicted"/>
<evidence type="ECO:0000313" key="5">
    <source>
        <dbReference type="EMBL" id="APO70747.1"/>
    </source>
</evidence>
<dbReference type="Proteomes" id="UP000184749">
    <property type="component" value="Plasmid pRgalIE4872d"/>
</dbReference>
<dbReference type="InterPro" id="IPR002577">
    <property type="entry name" value="HTH_HxlR"/>
</dbReference>
<dbReference type="SUPFAM" id="SSF46785">
    <property type="entry name" value="Winged helix' DNA-binding domain"/>
    <property type="match status" value="1"/>
</dbReference>
<keyword evidence="2" id="KW-0238">DNA-binding</keyword>
<evidence type="ECO:0000256" key="3">
    <source>
        <dbReference type="ARBA" id="ARBA00023163"/>
    </source>
</evidence>
<dbReference type="RefSeq" id="WP_074071197.1">
    <property type="nucleotide sequence ID" value="NZ_CP017105.1"/>
</dbReference>
<evidence type="ECO:0000259" key="4">
    <source>
        <dbReference type="Pfam" id="PF01638"/>
    </source>
</evidence>
<accession>A0A1L5NS84</accession>
<sequence length="135" mass="14768">MKFPKPGQPVRGSQTGHPTMALLDLLGRRMSLRVLWELAHAGQPLTFRELQAVAETNPSLLNSRLKELRAAAIVVHHTGGYGLSEEGQALVRLMTPLDEWAVAWGARLGAEDGAPAALQAMQDPLERDRPRSKES</sequence>
<reference evidence="5 6" key="1">
    <citation type="submission" date="2016-09" db="EMBL/GenBank/DDBJ databases">
        <title>The complete genome sequences of Rhizobium gallicum, symbiovars gallicum and phaseoli, symbionts associated to common bean (Phaseolus vulgaris).</title>
        <authorList>
            <person name="Bustos P."/>
            <person name="Santamaria R.I."/>
            <person name="Perez-Carrascal O.M."/>
            <person name="Juarez S."/>
            <person name="Lozano L."/>
            <person name="Martinez-Flores I."/>
            <person name="Martinez-Romero E."/>
            <person name="Cevallos M."/>
            <person name="Romero D."/>
            <person name="Davila G."/>
            <person name="Gonzalez V."/>
        </authorList>
    </citation>
    <scope>NUCLEOTIDE SEQUENCE [LARGE SCALE GENOMIC DNA]</scope>
    <source>
        <strain evidence="5 6">IE4872</strain>
        <plasmid evidence="6">prgalie4872d</plasmid>
    </source>
</reference>
<dbReference type="Pfam" id="PF01638">
    <property type="entry name" value="HxlR"/>
    <property type="match status" value="1"/>
</dbReference>
<dbReference type="Gene3D" id="1.10.10.10">
    <property type="entry name" value="Winged helix-like DNA-binding domain superfamily/Winged helix DNA-binding domain"/>
    <property type="match status" value="1"/>
</dbReference>
<dbReference type="GO" id="GO:0003677">
    <property type="term" value="F:DNA binding"/>
    <property type="evidence" value="ECO:0007669"/>
    <property type="project" value="UniProtKB-KW"/>
</dbReference>
<gene>
    <name evidence="5" type="ORF">IE4872_PD00208</name>
</gene>